<name>A0A540WPD0_9BACT</name>
<dbReference type="Gene3D" id="3.40.50.720">
    <property type="entry name" value="NAD(P)-binding Rossmann-like Domain"/>
    <property type="match status" value="1"/>
</dbReference>
<reference evidence="1 2" key="1">
    <citation type="submission" date="2019-06" db="EMBL/GenBank/DDBJ databases">
        <authorList>
            <person name="Livingstone P."/>
            <person name="Whitworth D."/>
        </authorList>
    </citation>
    <scope>NUCLEOTIDE SEQUENCE [LARGE SCALE GENOMIC DNA]</scope>
    <source>
        <strain evidence="1 2">AM401</strain>
    </source>
</reference>
<proteinExistence type="predicted"/>
<evidence type="ECO:0000313" key="1">
    <source>
        <dbReference type="EMBL" id="TQF10883.1"/>
    </source>
</evidence>
<evidence type="ECO:0000313" key="2">
    <source>
        <dbReference type="Proteomes" id="UP000315369"/>
    </source>
</evidence>
<dbReference type="InterPro" id="IPR036291">
    <property type="entry name" value="NAD(P)-bd_dom_sf"/>
</dbReference>
<sequence>MKVLLFGATGMVGQGVLRECLRSPSVEQVLAVGRAETGQRHEKLRELPLKDFLDASSESSLDGYGACFFCLGVSSAGMKEEDYRRVTYDLTLSVAQVLARVNPRMTFIYVSGAGTDSTEKGRSMWARVKGRTENALLAMPFRAVYLFRPGIIRPMHGIVSKTRVYRVLYKVLSPLYPVLKAVAPGFVTTTEAVGLAMVATAELGAPKKVLENDDINNLARLYSQRQASIRAGLTST</sequence>
<dbReference type="OrthoDB" id="9798632at2"/>
<comment type="caution">
    <text evidence="1">The sequence shown here is derived from an EMBL/GenBank/DDBJ whole genome shotgun (WGS) entry which is preliminary data.</text>
</comment>
<dbReference type="EMBL" id="VIFM01000223">
    <property type="protein sequence ID" value="TQF10883.1"/>
    <property type="molecule type" value="Genomic_DNA"/>
</dbReference>
<dbReference type="Proteomes" id="UP000315369">
    <property type="component" value="Unassembled WGS sequence"/>
</dbReference>
<dbReference type="SUPFAM" id="SSF51735">
    <property type="entry name" value="NAD(P)-binding Rossmann-fold domains"/>
    <property type="match status" value="1"/>
</dbReference>
<protein>
    <submittedName>
        <fullName evidence="1">Epimerase</fullName>
    </submittedName>
</protein>
<organism evidence="1 2">
    <name type="scientific">Myxococcus llanfairpwllgwyngyllgogerychwyrndrobwllllantysiliogogogochensis</name>
    <dbReference type="NCBI Taxonomy" id="2590453"/>
    <lineage>
        <taxon>Bacteria</taxon>
        <taxon>Pseudomonadati</taxon>
        <taxon>Myxococcota</taxon>
        <taxon>Myxococcia</taxon>
        <taxon>Myxococcales</taxon>
        <taxon>Cystobacterineae</taxon>
        <taxon>Myxococcaceae</taxon>
        <taxon>Myxococcus</taxon>
    </lineage>
</organism>
<dbReference type="AlphaFoldDB" id="A0A540WPD0"/>
<dbReference type="PANTHER" id="PTHR14097:SF8">
    <property type="entry name" value="NAD(P)-BINDING DOMAIN-CONTAINING PROTEIN"/>
    <property type="match status" value="1"/>
</dbReference>
<keyword evidence="2" id="KW-1185">Reference proteome</keyword>
<gene>
    <name evidence="1" type="ORF">FJV41_37210</name>
</gene>
<dbReference type="PANTHER" id="PTHR14097">
    <property type="entry name" value="OXIDOREDUCTASE HTATIP2"/>
    <property type="match status" value="1"/>
</dbReference>
<dbReference type="RefSeq" id="WP_141647354.1">
    <property type="nucleotide sequence ID" value="NZ_VIFM01000223.1"/>
</dbReference>
<accession>A0A540WPD0</accession>